<evidence type="ECO:0008006" key="3">
    <source>
        <dbReference type="Google" id="ProtNLM"/>
    </source>
</evidence>
<evidence type="ECO:0000313" key="1">
    <source>
        <dbReference type="EMBL" id="KAK8996680.1"/>
    </source>
</evidence>
<gene>
    <name evidence="1" type="ORF">V6N11_081945</name>
</gene>
<comment type="caution">
    <text evidence="1">The sequence shown here is derived from an EMBL/GenBank/DDBJ whole genome shotgun (WGS) entry which is preliminary data.</text>
</comment>
<name>A0ABR2Q7M0_9ROSI</name>
<accession>A0ABR2Q7M0</accession>
<reference evidence="1 2" key="1">
    <citation type="journal article" date="2024" name="G3 (Bethesda)">
        <title>Genome assembly of Hibiscus sabdariffa L. provides insights into metabolisms of medicinal natural products.</title>
        <authorList>
            <person name="Kim T."/>
        </authorList>
    </citation>
    <scope>NUCLEOTIDE SEQUENCE [LARGE SCALE GENOMIC DNA]</scope>
    <source>
        <strain evidence="1">TK-2024</strain>
        <tissue evidence="1">Old leaves</tissue>
    </source>
</reference>
<evidence type="ECO:0000313" key="2">
    <source>
        <dbReference type="Proteomes" id="UP001396334"/>
    </source>
</evidence>
<protein>
    <recommendedName>
        <fullName evidence="3">Reverse transcriptase zinc-binding domain-containing protein</fullName>
    </recommendedName>
</protein>
<organism evidence="1 2">
    <name type="scientific">Hibiscus sabdariffa</name>
    <name type="common">roselle</name>
    <dbReference type="NCBI Taxonomy" id="183260"/>
    <lineage>
        <taxon>Eukaryota</taxon>
        <taxon>Viridiplantae</taxon>
        <taxon>Streptophyta</taxon>
        <taxon>Embryophyta</taxon>
        <taxon>Tracheophyta</taxon>
        <taxon>Spermatophyta</taxon>
        <taxon>Magnoliopsida</taxon>
        <taxon>eudicotyledons</taxon>
        <taxon>Gunneridae</taxon>
        <taxon>Pentapetalae</taxon>
        <taxon>rosids</taxon>
        <taxon>malvids</taxon>
        <taxon>Malvales</taxon>
        <taxon>Malvaceae</taxon>
        <taxon>Malvoideae</taxon>
        <taxon>Hibiscus</taxon>
    </lineage>
</organism>
<sequence>MLSDHVLHKIVAIPPPYVTFGRDLPGWRWEQDYRRVWQEVILSEKLQVWYNLPFMEWFASNIRVAFSTRSSGMSARKSRVFRWQCPLEGWIKANSDGAMNPSSGKIGAGGCFKR</sequence>
<dbReference type="EMBL" id="JBBPBN010000044">
    <property type="protein sequence ID" value="KAK8996680.1"/>
    <property type="molecule type" value="Genomic_DNA"/>
</dbReference>
<dbReference type="Proteomes" id="UP001396334">
    <property type="component" value="Unassembled WGS sequence"/>
</dbReference>
<keyword evidence="2" id="KW-1185">Reference proteome</keyword>
<proteinExistence type="predicted"/>